<evidence type="ECO:0000256" key="1">
    <source>
        <dbReference type="SAM" id="Phobius"/>
    </source>
</evidence>
<dbReference type="EMBL" id="WOCA01000003">
    <property type="protein sequence ID" value="MUK87917.1"/>
    <property type="molecule type" value="Genomic_DNA"/>
</dbReference>
<name>A0A6N8FIW4_9BACI</name>
<feature type="transmembrane region" description="Helical" evidence="1">
    <location>
        <begin position="77"/>
        <end position="107"/>
    </location>
</feature>
<keyword evidence="3" id="KW-1185">Reference proteome</keyword>
<sequence>MFPNYFWYVALLTISLIALVIAVIKHPTKKRLFQTYFFITGLAYFVDYNILVIFNAYDYHPNLAEHPWLDTTFGSIFSQGISVPIAATIIAGFNLGFITMLLTAFGFMGIEELFRFLGIYEHHWWKTWYTGILLLIAFSFAKVWYQLLANPSATTKFITIYMTLIVYTNTLRFFMLLLFSTHLYKMGWFEDPIRDHIAGNALLLFIYSVPVTVVVLQFSWIWILFILIIEIVMDYTLIGIGVIELASYWNPFYFAFLLLTTLIGVRWLYVKWFP</sequence>
<organism evidence="2 3">
    <name type="scientific">Ornithinibacillus caprae</name>
    <dbReference type="NCBI Taxonomy" id="2678566"/>
    <lineage>
        <taxon>Bacteria</taxon>
        <taxon>Bacillati</taxon>
        <taxon>Bacillota</taxon>
        <taxon>Bacilli</taxon>
        <taxon>Bacillales</taxon>
        <taxon>Bacillaceae</taxon>
        <taxon>Ornithinibacillus</taxon>
    </lineage>
</organism>
<feature type="transmembrane region" description="Helical" evidence="1">
    <location>
        <begin position="157"/>
        <end position="180"/>
    </location>
</feature>
<keyword evidence="1" id="KW-0812">Transmembrane</keyword>
<dbReference type="RefSeq" id="WP_155667882.1">
    <property type="nucleotide sequence ID" value="NZ_WOCA01000003.1"/>
</dbReference>
<proteinExistence type="predicted"/>
<gene>
    <name evidence="2" type="ORF">GMD78_05830</name>
</gene>
<keyword evidence="1" id="KW-0472">Membrane</keyword>
<evidence type="ECO:0000313" key="2">
    <source>
        <dbReference type="EMBL" id="MUK87917.1"/>
    </source>
</evidence>
<protein>
    <submittedName>
        <fullName evidence="2">Uncharacterized protein</fullName>
    </submittedName>
</protein>
<accession>A0A6N8FIW4</accession>
<dbReference type="AlphaFoldDB" id="A0A6N8FIW4"/>
<feature type="transmembrane region" description="Helical" evidence="1">
    <location>
        <begin position="36"/>
        <end position="57"/>
    </location>
</feature>
<feature type="transmembrane region" description="Helical" evidence="1">
    <location>
        <begin position="128"/>
        <end position="145"/>
    </location>
</feature>
<keyword evidence="1" id="KW-1133">Transmembrane helix</keyword>
<evidence type="ECO:0000313" key="3">
    <source>
        <dbReference type="Proteomes" id="UP000469125"/>
    </source>
</evidence>
<dbReference type="Proteomes" id="UP000469125">
    <property type="component" value="Unassembled WGS sequence"/>
</dbReference>
<feature type="transmembrane region" description="Helical" evidence="1">
    <location>
        <begin position="201"/>
        <end position="232"/>
    </location>
</feature>
<comment type="caution">
    <text evidence="2">The sequence shown here is derived from an EMBL/GenBank/DDBJ whole genome shotgun (WGS) entry which is preliminary data.</text>
</comment>
<feature type="transmembrane region" description="Helical" evidence="1">
    <location>
        <begin position="252"/>
        <end position="269"/>
    </location>
</feature>
<reference evidence="2 3" key="1">
    <citation type="submission" date="2019-11" db="EMBL/GenBank/DDBJ databases">
        <authorList>
            <person name="Li X."/>
        </authorList>
    </citation>
    <scope>NUCLEOTIDE SEQUENCE [LARGE SCALE GENOMIC DNA]</scope>
    <source>
        <strain evidence="2 3">L9</strain>
    </source>
</reference>
<feature type="transmembrane region" description="Helical" evidence="1">
    <location>
        <begin position="6"/>
        <end position="24"/>
    </location>
</feature>